<dbReference type="Proteomes" id="UP001383192">
    <property type="component" value="Unassembled WGS sequence"/>
</dbReference>
<evidence type="ECO:0000313" key="10">
    <source>
        <dbReference type="Proteomes" id="UP001383192"/>
    </source>
</evidence>
<dbReference type="CDD" id="cd12676">
    <property type="entry name" value="RRM3_Nop4p"/>
    <property type="match status" value="1"/>
</dbReference>
<dbReference type="SUPFAM" id="SSF54928">
    <property type="entry name" value="RNA-binding domain, RBD"/>
    <property type="match status" value="3"/>
</dbReference>
<organism evidence="9 10">
    <name type="scientific">Paramarasmius palmivorus</name>
    <dbReference type="NCBI Taxonomy" id="297713"/>
    <lineage>
        <taxon>Eukaryota</taxon>
        <taxon>Fungi</taxon>
        <taxon>Dikarya</taxon>
        <taxon>Basidiomycota</taxon>
        <taxon>Agaricomycotina</taxon>
        <taxon>Agaricomycetes</taxon>
        <taxon>Agaricomycetidae</taxon>
        <taxon>Agaricales</taxon>
        <taxon>Marasmiineae</taxon>
        <taxon>Marasmiaceae</taxon>
        <taxon>Paramarasmius</taxon>
    </lineage>
</organism>
<dbReference type="SMART" id="SM00360">
    <property type="entry name" value="RRM"/>
    <property type="match status" value="5"/>
</dbReference>
<keyword evidence="2" id="KW-0677">Repeat</keyword>
<keyword evidence="10" id="KW-1185">Reference proteome</keyword>
<protein>
    <submittedName>
        <fullName evidence="9">RNA recognition motif-containing protein</fullName>
    </submittedName>
</protein>
<evidence type="ECO:0000259" key="8">
    <source>
        <dbReference type="PROSITE" id="PS50102"/>
    </source>
</evidence>
<feature type="coiled-coil region" evidence="6">
    <location>
        <begin position="787"/>
        <end position="821"/>
    </location>
</feature>
<dbReference type="GO" id="GO:0005730">
    <property type="term" value="C:nucleolus"/>
    <property type="evidence" value="ECO:0007669"/>
    <property type="project" value="TreeGrafter"/>
</dbReference>
<feature type="region of interest" description="Disordered" evidence="7">
    <location>
        <begin position="324"/>
        <end position="363"/>
    </location>
</feature>
<comment type="subcellular location">
    <subcellularLocation>
        <location evidence="1">Nucleus</location>
    </subcellularLocation>
</comment>
<dbReference type="GO" id="GO:0003729">
    <property type="term" value="F:mRNA binding"/>
    <property type="evidence" value="ECO:0007669"/>
    <property type="project" value="TreeGrafter"/>
</dbReference>
<feature type="domain" description="RRM" evidence="8">
    <location>
        <begin position="19"/>
        <end position="99"/>
    </location>
</feature>
<feature type="compositionally biased region" description="Basic and acidic residues" evidence="7">
    <location>
        <begin position="842"/>
        <end position="865"/>
    </location>
</feature>
<feature type="compositionally biased region" description="Basic and acidic residues" evidence="7">
    <location>
        <begin position="7"/>
        <end position="16"/>
    </location>
</feature>
<evidence type="ECO:0000313" key="9">
    <source>
        <dbReference type="EMBL" id="KAK7035201.1"/>
    </source>
</evidence>
<keyword evidence="4" id="KW-0539">Nucleus</keyword>
<gene>
    <name evidence="9" type="primary">NOP4</name>
    <name evidence="9" type="ORF">VNI00_011968</name>
</gene>
<feature type="domain" description="RRM" evidence="8">
    <location>
        <begin position="235"/>
        <end position="322"/>
    </location>
</feature>
<dbReference type="EMBL" id="JAYKXP010000054">
    <property type="protein sequence ID" value="KAK7035201.1"/>
    <property type="molecule type" value="Genomic_DNA"/>
</dbReference>
<feature type="compositionally biased region" description="Basic residues" evidence="7">
    <location>
        <begin position="897"/>
        <end position="908"/>
    </location>
</feature>
<comment type="caution">
    <text evidence="9">The sequence shown here is derived from an EMBL/GenBank/DDBJ whole genome shotgun (WGS) entry which is preliminary data.</text>
</comment>
<dbReference type="Gene3D" id="3.30.70.330">
    <property type="match status" value="5"/>
</dbReference>
<name>A0AAW0C8Z1_9AGAR</name>
<feature type="compositionally biased region" description="Acidic residues" evidence="7">
    <location>
        <begin position="349"/>
        <end position="359"/>
    </location>
</feature>
<dbReference type="PANTHER" id="PTHR48039:SF5">
    <property type="entry name" value="RNA-BINDING PROTEIN 28"/>
    <property type="match status" value="1"/>
</dbReference>
<dbReference type="InterPro" id="IPR000504">
    <property type="entry name" value="RRM_dom"/>
</dbReference>
<evidence type="ECO:0000256" key="4">
    <source>
        <dbReference type="ARBA" id="ARBA00023242"/>
    </source>
</evidence>
<feature type="region of interest" description="Disordered" evidence="7">
    <location>
        <begin position="838"/>
        <end position="908"/>
    </location>
</feature>
<dbReference type="PROSITE" id="PS50102">
    <property type="entry name" value="RRM"/>
    <property type="match status" value="4"/>
</dbReference>
<dbReference type="AlphaFoldDB" id="A0AAW0C8Z1"/>
<feature type="region of interest" description="Disordered" evidence="7">
    <location>
        <begin position="380"/>
        <end position="457"/>
    </location>
</feature>
<proteinExistence type="predicted"/>
<sequence>MASSLGKRKDREEDSNHGSTLFVSNLPYTATSVDLQTLFSDIAPVRSAFVVTEHGTGVSKGVGYVSFSIREDAKAAYEKISEEGITLVGRNLRVQWAENKHKEKGAKEERVKKETKARPLHQNTPQDPLAIRTIVVSGLPSSADSKTLWKKFRKYAGAEKVEWPVKSENGEESDTAHVIFDTPAHANDAVTKLHAHIFKGSLLSVALKKRLDNLRKPVFGQKPDKQDKALPSHAGRLIVRNIPFNTTEQDLRAVFLPYGPIHSIHIPTEKITETNTEAGPSSPKKKSRSRGFAFIWMLSKKDAERALEACNGITIRAGMAEGMVEDKQKRKKQKRMEKKQKAIEANTREDDEEPEDDETFDSRMIAVDWALSKDKWEEEKVKLETEQDEDAEMKDNSESDDSEEGNTSDSDEGDSDAIGLHEGDSDEGSGSDEDSDYDEDDAPVKPELPPPDAGTTLFVRNVPFTATEDELRTLTWTQKGLSFRSFGPLRYARITMDPETGRSRGTGFACFWNKEDADKAIEQSELLKAETIGNTETHSKNPFTLPSLLTPDPSSSLARSLVLHGRTLDVVRAVTRTEAGKLREEGEKRRQKADKRNMYLLREGVILPNTPAAETVSPADLERRTTSFSTRKNLLKSNPSLYISKTRLSIRQIPLFVTDHMLKRLALHAVKAFNAEFKNGERKGLTADELAEMDPEPQDGADSIVHAGKGKGKMSLKNSGVKQAKIVRQQERVDPVTGKGRSKGYGFVEMYKHADALRVLRWCNNNPAIGPLFTEWWKDEVNDLIKREKAKDKAERNEDRIRRLQAELDDLESGIASKKSKGTLIVEFSIENVQVVKRRDTRQKESVEPSKDRTRSDDISKDKPSPLKKPRLTTKEVKDEDEKKAVKTGQKIGSLIGRKRKQRKMAKR</sequence>
<feature type="region of interest" description="Disordered" evidence="7">
    <location>
        <begin position="1"/>
        <end position="21"/>
    </location>
</feature>
<dbReference type="InterPro" id="IPR051945">
    <property type="entry name" value="RRM_MRD1_RNA_proc_ribogen"/>
</dbReference>
<feature type="compositionally biased region" description="Basic and acidic residues" evidence="7">
    <location>
        <begin position="339"/>
        <end position="348"/>
    </location>
</feature>
<feature type="compositionally biased region" description="Basic residues" evidence="7">
    <location>
        <begin position="329"/>
        <end position="338"/>
    </location>
</feature>
<keyword evidence="6" id="KW-0175">Coiled coil</keyword>
<feature type="domain" description="RRM" evidence="8">
    <location>
        <begin position="455"/>
        <end position="575"/>
    </location>
</feature>
<feature type="region of interest" description="Disordered" evidence="7">
    <location>
        <begin position="267"/>
        <end position="287"/>
    </location>
</feature>
<dbReference type="InterPro" id="IPR034808">
    <property type="entry name" value="Nop4p_RRM3"/>
</dbReference>
<feature type="compositionally biased region" description="Basic and acidic residues" evidence="7">
    <location>
        <begin position="99"/>
        <end position="117"/>
    </location>
</feature>
<evidence type="ECO:0000256" key="7">
    <source>
        <dbReference type="SAM" id="MobiDB-lite"/>
    </source>
</evidence>
<evidence type="ECO:0000256" key="1">
    <source>
        <dbReference type="ARBA" id="ARBA00004123"/>
    </source>
</evidence>
<dbReference type="Pfam" id="PF00076">
    <property type="entry name" value="RRM_1"/>
    <property type="match status" value="5"/>
</dbReference>
<feature type="compositionally biased region" description="Basic and acidic residues" evidence="7">
    <location>
        <begin position="873"/>
        <end position="885"/>
    </location>
</feature>
<dbReference type="InterPro" id="IPR012677">
    <property type="entry name" value="Nucleotide-bd_a/b_plait_sf"/>
</dbReference>
<dbReference type="CDD" id="cd00590">
    <property type="entry name" value="RRM_SF"/>
    <property type="match status" value="1"/>
</dbReference>
<evidence type="ECO:0000256" key="6">
    <source>
        <dbReference type="SAM" id="Coils"/>
    </source>
</evidence>
<feature type="domain" description="RRM" evidence="8">
    <location>
        <begin position="132"/>
        <end position="210"/>
    </location>
</feature>
<feature type="compositionally biased region" description="Acidic residues" evidence="7">
    <location>
        <begin position="424"/>
        <end position="441"/>
    </location>
</feature>
<feature type="compositionally biased region" description="Acidic residues" evidence="7">
    <location>
        <begin position="386"/>
        <end position="415"/>
    </location>
</feature>
<dbReference type="FunFam" id="3.30.70.330:FF:000406">
    <property type="entry name" value="Related to Nucleolar protein NOP4"/>
    <property type="match status" value="1"/>
</dbReference>
<reference evidence="9 10" key="1">
    <citation type="submission" date="2024-01" db="EMBL/GenBank/DDBJ databases">
        <title>A draft genome for a cacao thread blight-causing isolate of Paramarasmius palmivorus.</title>
        <authorList>
            <person name="Baruah I.K."/>
            <person name="Bukari Y."/>
            <person name="Amoako-Attah I."/>
            <person name="Meinhardt L.W."/>
            <person name="Bailey B.A."/>
            <person name="Cohen S.P."/>
        </authorList>
    </citation>
    <scope>NUCLEOTIDE SEQUENCE [LARGE SCALE GENOMIC DNA]</scope>
    <source>
        <strain evidence="9 10">GH-12</strain>
    </source>
</reference>
<feature type="region of interest" description="Disordered" evidence="7">
    <location>
        <begin position="99"/>
        <end position="124"/>
    </location>
</feature>
<evidence type="ECO:0000256" key="5">
    <source>
        <dbReference type="PROSITE-ProRule" id="PRU00176"/>
    </source>
</evidence>
<dbReference type="PANTHER" id="PTHR48039">
    <property type="entry name" value="RNA-BINDING MOTIF PROTEIN 14B"/>
    <property type="match status" value="1"/>
</dbReference>
<dbReference type="InterPro" id="IPR035979">
    <property type="entry name" value="RBD_domain_sf"/>
</dbReference>
<keyword evidence="3 5" id="KW-0694">RNA-binding</keyword>
<evidence type="ECO:0000256" key="3">
    <source>
        <dbReference type="ARBA" id="ARBA00022884"/>
    </source>
</evidence>
<evidence type="ECO:0000256" key="2">
    <source>
        <dbReference type="ARBA" id="ARBA00022737"/>
    </source>
</evidence>
<accession>A0AAW0C8Z1</accession>